<dbReference type="InterPro" id="IPR016130">
    <property type="entry name" value="Tyr_Pase_AS"/>
</dbReference>
<dbReference type="PROSITE" id="PS00383">
    <property type="entry name" value="TYR_PHOSPHATASE_1"/>
    <property type="match status" value="1"/>
</dbReference>
<dbReference type="RefSeq" id="WP_246196433.1">
    <property type="nucleotide sequence ID" value="NZ_CP042997.1"/>
</dbReference>
<name>A0A5B9VYT8_9BACT</name>
<dbReference type="Gene3D" id="3.90.190.10">
    <property type="entry name" value="Protein tyrosine phosphatase superfamily"/>
    <property type="match status" value="1"/>
</dbReference>
<proteinExistence type="predicted"/>
<dbReference type="SUPFAM" id="SSF52799">
    <property type="entry name" value="(Phosphotyrosine protein) phosphatases II"/>
    <property type="match status" value="1"/>
</dbReference>
<evidence type="ECO:0008006" key="4">
    <source>
        <dbReference type="Google" id="ProtNLM"/>
    </source>
</evidence>
<gene>
    <name evidence="2" type="ORF">OJF2_16080</name>
</gene>
<keyword evidence="3" id="KW-1185">Reference proteome</keyword>
<dbReference type="AlphaFoldDB" id="A0A5B9VYT8"/>
<sequence length="261" mass="28699">MKLRPLSSLFLAGTIAGVVSATTWIVLDHDRWMEKRVKVIVPGQLVRGAWQGPGPLRRIVEREKIRTVVTLTAINSTDRKFTGQEQVLRERGVRWMIIPMRGSRATPEQMALAADLLADPEAQPVFFHCVAGHHRTSLAHAAYLIRHAGYTADQAWKEISTLPWSRPDSVVDRNDRFLIEEFARMQSSLIPSRERGVWEMGNGSWSQAADPPVHPADRGGLAGPGGLDRLESGDAQLRGDPSRAALPIRADVPGRAGPGSS</sequence>
<protein>
    <recommendedName>
        <fullName evidence="4">Tyrosine phosphatase family protein</fullName>
    </recommendedName>
</protein>
<reference evidence="2 3" key="1">
    <citation type="submission" date="2019-08" db="EMBL/GenBank/DDBJ databases">
        <title>Deep-cultivation of Planctomycetes and their phenomic and genomic characterization uncovers novel biology.</title>
        <authorList>
            <person name="Wiegand S."/>
            <person name="Jogler M."/>
            <person name="Boedeker C."/>
            <person name="Pinto D."/>
            <person name="Vollmers J."/>
            <person name="Rivas-Marin E."/>
            <person name="Kohn T."/>
            <person name="Peeters S.H."/>
            <person name="Heuer A."/>
            <person name="Rast P."/>
            <person name="Oberbeckmann S."/>
            <person name="Bunk B."/>
            <person name="Jeske O."/>
            <person name="Meyerdierks A."/>
            <person name="Storesund J.E."/>
            <person name="Kallscheuer N."/>
            <person name="Luecker S."/>
            <person name="Lage O.M."/>
            <person name="Pohl T."/>
            <person name="Merkel B.J."/>
            <person name="Hornburger P."/>
            <person name="Mueller R.-W."/>
            <person name="Bruemmer F."/>
            <person name="Labrenz M."/>
            <person name="Spormann A.M."/>
            <person name="Op den Camp H."/>
            <person name="Overmann J."/>
            <person name="Amann R."/>
            <person name="Jetten M.S.M."/>
            <person name="Mascher T."/>
            <person name="Medema M.H."/>
            <person name="Devos D.P."/>
            <person name="Kaster A.-K."/>
            <person name="Ovreas L."/>
            <person name="Rohde M."/>
            <person name="Galperin M.Y."/>
            <person name="Jogler C."/>
        </authorList>
    </citation>
    <scope>NUCLEOTIDE SEQUENCE [LARGE SCALE GENOMIC DNA]</scope>
    <source>
        <strain evidence="2 3">OJF2</strain>
    </source>
</reference>
<dbReference type="KEGG" id="agv:OJF2_16080"/>
<dbReference type="InterPro" id="IPR029021">
    <property type="entry name" value="Prot-tyrosine_phosphatase-like"/>
</dbReference>
<evidence type="ECO:0000313" key="2">
    <source>
        <dbReference type="EMBL" id="QEH33111.1"/>
    </source>
</evidence>
<dbReference type="Pfam" id="PF22785">
    <property type="entry name" value="Tc-R-P"/>
    <property type="match status" value="1"/>
</dbReference>
<evidence type="ECO:0000256" key="1">
    <source>
        <dbReference type="SAM" id="MobiDB-lite"/>
    </source>
</evidence>
<dbReference type="Proteomes" id="UP000324233">
    <property type="component" value="Chromosome"/>
</dbReference>
<organism evidence="2 3">
    <name type="scientific">Aquisphaera giovannonii</name>
    <dbReference type="NCBI Taxonomy" id="406548"/>
    <lineage>
        <taxon>Bacteria</taxon>
        <taxon>Pseudomonadati</taxon>
        <taxon>Planctomycetota</taxon>
        <taxon>Planctomycetia</taxon>
        <taxon>Isosphaerales</taxon>
        <taxon>Isosphaeraceae</taxon>
        <taxon>Aquisphaera</taxon>
    </lineage>
</organism>
<accession>A0A5B9VYT8</accession>
<dbReference type="EMBL" id="CP042997">
    <property type="protein sequence ID" value="QEH33111.1"/>
    <property type="molecule type" value="Genomic_DNA"/>
</dbReference>
<evidence type="ECO:0000313" key="3">
    <source>
        <dbReference type="Proteomes" id="UP000324233"/>
    </source>
</evidence>
<feature type="region of interest" description="Disordered" evidence="1">
    <location>
        <begin position="202"/>
        <end position="261"/>
    </location>
</feature>